<dbReference type="PANTHER" id="PTHR19308">
    <property type="entry name" value="PHOSPHATIDYLCHOLINE TRANSFER PROTEIN"/>
    <property type="match status" value="1"/>
</dbReference>
<comment type="caution">
    <text evidence="3">The sequence shown here is derived from an EMBL/GenBank/DDBJ whole genome shotgun (WGS) entry which is preliminary data.</text>
</comment>
<dbReference type="EMBL" id="BRYB01000019">
    <property type="protein sequence ID" value="GMI20623.1"/>
    <property type="molecule type" value="Genomic_DNA"/>
</dbReference>
<dbReference type="InterPro" id="IPR023393">
    <property type="entry name" value="START-like_dom_sf"/>
</dbReference>
<gene>
    <name evidence="3" type="ORF">TeGR_g924</name>
</gene>
<dbReference type="PROSITE" id="PS50848">
    <property type="entry name" value="START"/>
    <property type="match status" value="1"/>
</dbReference>
<sequence>MSPSKAQPPASPAATPPAAYLNGRALFSSDRPVTSSSSSAPQRVLYCQEVDQTLVKGVVVHLHAPPTTITASLLQDMGTLLSSSTGSSKNAALVPDNLDSSASGGPTKLHRHKFSRRVPDVDRKKFTYDLDLRHASKTRLEFRRFQSIAAPLPHDVGGCFLLESAAYGCTKLTMVVSMGCDPSVKSSWSRVPRVTSFGSGGVSPSSRALGPLLPLPDAHGLVDDLLKLTAILFRRFNRSSKVDKATRAAFIRSLGPSAPPLTANESGAIEDALLFVDKPWKRIPNTIRAPIHYFQALSNKESAWGKGVADVDASAEEAFAWLWKAVSYEREKKHAEDQGERLRLALEVPNSRSMFQVVRHHIGVAIDDRVLASWWAWRREEDGDLIVALTPLKSYKDRPDLTATVEAAIDADREASKHVRGELRGLYRIHSTAPAACRVTLVLQGKMAGQVPKIALDRKVKQSLGLIDELRVTFRRNALEVDAELRTAHPPPPLRAELTADAKTVVDRTLSALEGGDDESWESIASPNIFCSMWKKKTGGAGAWAKSVAGKASCVVDCSARSAALWWFVLDSREGAEKSIDQRDHARLVVETNNECDNIAAIVKSMPMPLQPREFVLRALLFRDGTGGGEFVVAMESLPKDYRVDYGSSITKVRGSTIGVVRFSPILGNTQCKVTYSRFMDAAGVVPSSIARRKIGLALSNAVRLWERFERSDQVDALSRSTFAAAVRVQQVYSESEIDHVVDVTNRMSGFDEGIFELLDSPDSLVKMQVAHKQGESVGIVRATTIMDAPPEECIALQLDVFNRATTKLFKQKIQRTVLDLNGHARIYHLVINHEIPGLSSREFVNHQVWRWTGPDTLVLAGTGTDHASAPRRDALVRGTQTMLTVYSRQPPVGGVPQTRVVWTQQVSFGGSIPKWIQNLKGLYIGYLNAVSKNRRLVDQSVRFDAANRLRLTNMIATHSKRYWGQEEELLRTAWESFDLFLDEKKGKDLKMSPPTTKAKLAFKPGEDGAWGWSSTTVRARPIEVMAYAWDTMQRSRVNAEELERAVDDYHDHNQLVYIKMKSPKPLQDRESALKIKANASGGTTLEYVIHPNAGGKIPDWVIRRHMGLNLAYVTEMKDYFQSLRALNQFTEEDGRALGELLAVPLETEGVHQAAETDVQARVRLLFERHRGLREVEGKHAWIQALLARAVANRLRAAGDSSTRLCNMTATQANIIGGALASCIAANLTSKAAVDEWILRYPSMGELDRKYVWFRPMMDALAQRLLESVGWGLKLRLYSGAALSVMDLGSDLLMIYSYAATGKQGTALSLGIMVGLCLFFQVLVTYLNTRKCPKRVVLKEMFIAVSGIGPGIHAMRVANGRQKEEATIMDDELLLTYTRCMEMAFESVPGSLLQTSSIIRSGRPTRTAIASIILSALATGFAAATISFDFDVAPHRRQLEPAFYGYVPDGASKRTAVFGCMIANSALLLLLRSVSLGLLVMVRWSWVVSYLAADLGLYWLYRAARCDVTHWVPAEGAAGYLETVIERTGVKMLVNFTGVIQFRAPAEMGGVYWCFDMVMSLVGSVVATRVHFGVAENPAMDERTAWTIVGGLGGAWISCFVVFMLLIKRRYWATFYSFETGYQFVQSTFSRDGDEKKKTIMRYNKKLWLGIRDDVKDWMLENWEQWEEEKPEWFDDDWKAMVDNDMVPERSKQEYRKSRRRSSLGLTPRFSLRGNLVRPVGGGGSS</sequence>
<protein>
    <recommendedName>
        <fullName evidence="2">START domain-containing protein</fullName>
    </recommendedName>
</protein>
<feature type="transmembrane region" description="Helical" evidence="1">
    <location>
        <begin position="1408"/>
        <end position="1428"/>
    </location>
</feature>
<feature type="domain" description="START" evidence="2">
    <location>
        <begin position="839"/>
        <end position="917"/>
    </location>
</feature>
<dbReference type="InterPro" id="IPR051213">
    <property type="entry name" value="START_lipid_transfer"/>
</dbReference>
<organism evidence="3 4">
    <name type="scientific">Tetraparma gracilis</name>
    <dbReference type="NCBI Taxonomy" id="2962635"/>
    <lineage>
        <taxon>Eukaryota</taxon>
        <taxon>Sar</taxon>
        <taxon>Stramenopiles</taxon>
        <taxon>Ochrophyta</taxon>
        <taxon>Bolidophyceae</taxon>
        <taxon>Parmales</taxon>
        <taxon>Triparmaceae</taxon>
        <taxon>Tetraparma</taxon>
    </lineage>
</organism>
<feature type="transmembrane region" description="Helical" evidence="1">
    <location>
        <begin position="1584"/>
        <end position="1607"/>
    </location>
</feature>
<dbReference type="PANTHER" id="PTHR19308:SF14">
    <property type="entry name" value="START DOMAIN-CONTAINING PROTEIN"/>
    <property type="match status" value="1"/>
</dbReference>
<evidence type="ECO:0000313" key="3">
    <source>
        <dbReference type="EMBL" id="GMI20623.1"/>
    </source>
</evidence>
<accession>A0ABQ6M6Q2</accession>
<dbReference type="Gene3D" id="3.30.530.20">
    <property type="match status" value="3"/>
</dbReference>
<keyword evidence="4" id="KW-1185">Reference proteome</keyword>
<dbReference type="InterPro" id="IPR002913">
    <property type="entry name" value="START_lipid-bd_dom"/>
</dbReference>
<evidence type="ECO:0000259" key="2">
    <source>
        <dbReference type="PROSITE" id="PS50848"/>
    </source>
</evidence>
<keyword evidence="1" id="KW-1133">Transmembrane helix</keyword>
<keyword evidence="1" id="KW-0812">Transmembrane</keyword>
<feature type="transmembrane region" description="Helical" evidence="1">
    <location>
        <begin position="1550"/>
        <end position="1572"/>
    </location>
</feature>
<dbReference type="SUPFAM" id="SSF55961">
    <property type="entry name" value="Bet v1-like"/>
    <property type="match status" value="3"/>
</dbReference>
<keyword evidence="1" id="KW-0472">Membrane</keyword>
<name>A0ABQ6M6Q2_9STRA</name>
<proteinExistence type="predicted"/>
<reference evidence="3 4" key="1">
    <citation type="journal article" date="2023" name="Commun. Biol.">
        <title>Genome analysis of Parmales, the sister group of diatoms, reveals the evolutionary specialization of diatoms from phago-mixotrophs to photoautotrophs.</title>
        <authorList>
            <person name="Ban H."/>
            <person name="Sato S."/>
            <person name="Yoshikawa S."/>
            <person name="Yamada K."/>
            <person name="Nakamura Y."/>
            <person name="Ichinomiya M."/>
            <person name="Sato N."/>
            <person name="Blanc-Mathieu R."/>
            <person name="Endo H."/>
            <person name="Kuwata A."/>
            <person name="Ogata H."/>
        </authorList>
    </citation>
    <scope>NUCLEOTIDE SEQUENCE [LARGE SCALE GENOMIC DNA]</scope>
</reference>
<evidence type="ECO:0000313" key="4">
    <source>
        <dbReference type="Proteomes" id="UP001165060"/>
    </source>
</evidence>
<evidence type="ECO:0000256" key="1">
    <source>
        <dbReference type="SAM" id="Phobius"/>
    </source>
</evidence>
<feature type="transmembrane region" description="Helical" evidence="1">
    <location>
        <begin position="1307"/>
        <end position="1327"/>
    </location>
</feature>
<dbReference type="Proteomes" id="UP001165060">
    <property type="component" value="Unassembled WGS sequence"/>
</dbReference>